<protein>
    <submittedName>
        <fullName evidence="2">Uncharacterized protein</fullName>
    </submittedName>
</protein>
<keyword evidence="3" id="KW-1185">Reference proteome</keyword>
<accession>A0AAV0L0F1</accession>
<evidence type="ECO:0000313" key="3">
    <source>
        <dbReference type="Proteomes" id="UP001154282"/>
    </source>
</evidence>
<dbReference type="Proteomes" id="UP001154282">
    <property type="component" value="Unassembled WGS sequence"/>
</dbReference>
<sequence length="41" mass="4383">MGSLRIKGEEGGEWASPPRQPLPSAIDSAGLPQFLFSLGVW</sequence>
<gene>
    <name evidence="2" type="ORF">LITE_LOCUS21412</name>
</gene>
<comment type="caution">
    <text evidence="2">The sequence shown here is derived from an EMBL/GenBank/DDBJ whole genome shotgun (WGS) entry which is preliminary data.</text>
</comment>
<evidence type="ECO:0000313" key="2">
    <source>
        <dbReference type="EMBL" id="CAI0427943.1"/>
    </source>
</evidence>
<dbReference type="EMBL" id="CAMGYJ010000006">
    <property type="protein sequence ID" value="CAI0427943.1"/>
    <property type="molecule type" value="Genomic_DNA"/>
</dbReference>
<organism evidence="2 3">
    <name type="scientific">Linum tenue</name>
    <dbReference type="NCBI Taxonomy" id="586396"/>
    <lineage>
        <taxon>Eukaryota</taxon>
        <taxon>Viridiplantae</taxon>
        <taxon>Streptophyta</taxon>
        <taxon>Embryophyta</taxon>
        <taxon>Tracheophyta</taxon>
        <taxon>Spermatophyta</taxon>
        <taxon>Magnoliopsida</taxon>
        <taxon>eudicotyledons</taxon>
        <taxon>Gunneridae</taxon>
        <taxon>Pentapetalae</taxon>
        <taxon>rosids</taxon>
        <taxon>fabids</taxon>
        <taxon>Malpighiales</taxon>
        <taxon>Linaceae</taxon>
        <taxon>Linum</taxon>
    </lineage>
</organism>
<feature type="compositionally biased region" description="Basic and acidic residues" evidence="1">
    <location>
        <begin position="1"/>
        <end position="10"/>
    </location>
</feature>
<name>A0AAV0L0F1_9ROSI</name>
<evidence type="ECO:0000256" key="1">
    <source>
        <dbReference type="SAM" id="MobiDB-lite"/>
    </source>
</evidence>
<proteinExistence type="predicted"/>
<feature type="region of interest" description="Disordered" evidence="1">
    <location>
        <begin position="1"/>
        <end position="27"/>
    </location>
</feature>
<reference evidence="2" key="1">
    <citation type="submission" date="2022-08" db="EMBL/GenBank/DDBJ databases">
        <authorList>
            <person name="Gutierrez-Valencia J."/>
        </authorList>
    </citation>
    <scope>NUCLEOTIDE SEQUENCE</scope>
</reference>
<dbReference type="AlphaFoldDB" id="A0AAV0L0F1"/>